<organism evidence="1 2">
    <name type="scientific">Caballeronia ptereochthonis</name>
    <dbReference type="NCBI Taxonomy" id="1777144"/>
    <lineage>
        <taxon>Bacteria</taxon>
        <taxon>Pseudomonadati</taxon>
        <taxon>Pseudomonadota</taxon>
        <taxon>Betaproteobacteria</taxon>
        <taxon>Burkholderiales</taxon>
        <taxon>Burkholderiaceae</taxon>
        <taxon>Caballeronia</taxon>
    </lineage>
</organism>
<comment type="caution">
    <text evidence="1">The sequence shown here is derived from an EMBL/GenBank/DDBJ whole genome shotgun (WGS) entry which is preliminary data.</text>
</comment>
<proteinExistence type="predicted"/>
<evidence type="ECO:0000313" key="2">
    <source>
        <dbReference type="Proteomes" id="UP000054978"/>
    </source>
</evidence>
<evidence type="ECO:0000313" key="1">
    <source>
        <dbReference type="EMBL" id="SAK40077.1"/>
    </source>
</evidence>
<reference evidence="1" key="1">
    <citation type="submission" date="2016-01" db="EMBL/GenBank/DDBJ databases">
        <authorList>
            <person name="Peeters C."/>
        </authorList>
    </citation>
    <scope>NUCLEOTIDE SEQUENCE [LARGE SCALE GENOMIC DNA]</scope>
    <source>
        <strain evidence="1">LMG 29326</strain>
    </source>
</reference>
<name>A0A157Z501_9BURK</name>
<gene>
    <name evidence="1" type="ORF">AWB83_00144</name>
</gene>
<dbReference type="EMBL" id="FCOB02000001">
    <property type="protein sequence ID" value="SAK40077.1"/>
    <property type="molecule type" value="Genomic_DNA"/>
</dbReference>
<protein>
    <submittedName>
        <fullName evidence="1">Uncharacterized protein</fullName>
    </submittedName>
</protein>
<accession>A0A157Z501</accession>
<sequence>MMRGIALRVVGNGHAARSDISLNMPLLQSALPVGHYHLTTKGKRMSCTHGSLSRKLALAGCMAIGMTSAAFAQTVTPATGLGQSWPNATDQSRSPQWHVYVFHLNGIKYVQINDLNGTVHAAIGTAGGTSIALPVGSDASYVRTDAASTAKATTQTIYRDSTTTITATPQSNGTTVFTTANTCQDPYNCGGGGSP</sequence>
<dbReference type="STRING" id="1777144.AWB83_00144"/>
<keyword evidence="2" id="KW-1185">Reference proteome</keyword>
<dbReference type="Proteomes" id="UP000054978">
    <property type="component" value="Unassembled WGS sequence"/>
</dbReference>
<dbReference type="AlphaFoldDB" id="A0A157Z501"/>